<keyword evidence="1" id="KW-0175">Coiled coil</keyword>
<dbReference type="Proteomes" id="UP001611251">
    <property type="component" value="Unassembled WGS sequence"/>
</dbReference>
<dbReference type="InterPro" id="IPR011006">
    <property type="entry name" value="CheY-like_superfamily"/>
</dbReference>
<evidence type="ECO:0000313" key="4">
    <source>
        <dbReference type="EMBL" id="MFH8134325.1"/>
    </source>
</evidence>
<comment type="caution">
    <text evidence="4">The sequence shown here is derived from an EMBL/GenBank/DDBJ whole genome shotgun (WGS) entry which is preliminary data.</text>
</comment>
<dbReference type="InterPro" id="IPR036388">
    <property type="entry name" value="WH-like_DNA-bd_sf"/>
</dbReference>
<proteinExistence type="predicted"/>
<dbReference type="RefSeq" id="WP_397214024.1">
    <property type="nucleotide sequence ID" value="NZ_JBGFSN010000004.1"/>
</dbReference>
<evidence type="ECO:0000259" key="3">
    <source>
        <dbReference type="PROSITE" id="PS50921"/>
    </source>
</evidence>
<reference evidence="4 5" key="1">
    <citation type="submission" date="2024-08" db="EMBL/GenBank/DDBJ databases">
        <title>Pantoea ronii - a newly identified human opportunistic pathogen.</title>
        <authorList>
            <person name="Keidar-Friedman D."/>
            <person name="Sorek N."/>
            <person name="Leshin-Carmel D."/>
            <person name="Tsur A."/>
            <person name="Amsalem M."/>
            <person name="Tolkach D."/>
            <person name="Brosh-Nissimov T."/>
        </authorList>
    </citation>
    <scope>NUCLEOTIDE SEQUENCE [LARGE SCALE GENOMIC DNA]</scope>
    <source>
        <strain evidence="4 5">AA23256</strain>
    </source>
</reference>
<sequence>MPGALDYLQACHESDVASLQRLLRTGELITTVSELIHQLQRERGASNIWLCSAGRLFADELAARATDVAESRQRFLRALPPVEAQPGYSRFYNLIAAALQALENLPTLRQQVATQQLRHADAMAAFSQIIRTLLNLVFEAADTASEPQISRALIALFSFMQGKELAGQERATGSAGFAAGLFTPEQRARMVALIEAQEQSFATFSQFAEGAALQRWQGVAQAVSEVERLRRIACTGSHTDENGALRWYTLLTERLDQMKIIEDALATTLMQRCRQAIDEAQRSAQRQAPEADQSFALWVAGAEWLEGEQGALDSAGLAPQLGRSVLSLVREQAQRLQMQADELAAMRATLDERRVIDQAKAWLMQQHGYSEENAWQTLRKSAMNQNRRIIDIAQAILAVAATLKG</sequence>
<feature type="domain" description="ANTAR" evidence="3">
    <location>
        <begin position="336"/>
        <end position="397"/>
    </location>
</feature>
<evidence type="ECO:0000313" key="5">
    <source>
        <dbReference type="Proteomes" id="UP001611251"/>
    </source>
</evidence>
<dbReference type="SUPFAM" id="SSF52172">
    <property type="entry name" value="CheY-like"/>
    <property type="match status" value="1"/>
</dbReference>
<protein>
    <submittedName>
        <fullName evidence="4">Nitrate- and nitrite sensing domain-containing protein</fullName>
    </submittedName>
</protein>
<evidence type="ECO:0000259" key="2">
    <source>
        <dbReference type="PROSITE" id="PS50906"/>
    </source>
</evidence>
<accession>A0ABW7PVJ2</accession>
<dbReference type="PROSITE" id="PS50906">
    <property type="entry name" value="NIT"/>
    <property type="match status" value="1"/>
</dbReference>
<dbReference type="PROSITE" id="PS50921">
    <property type="entry name" value="ANTAR"/>
    <property type="match status" value="1"/>
</dbReference>
<dbReference type="InterPro" id="IPR013587">
    <property type="entry name" value="Nitrate/nitrite_sensing"/>
</dbReference>
<dbReference type="SMART" id="SM01012">
    <property type="entry name" value="ANTAR"/>
    <property type="match status" value="1"/>
</dbReference>
<name>A0ABW7PVJ2_9GAMM</name>
<feature type="domain" description="NIT" evidence="2">
    <location>
        <begin position="30"/>
        <end position="276"/>
    </location>
</feature>
<gene>
    <name evidence="4" type="ORF">ABU178_09105</name>
</gene>
<keyword evidence="5" id="KW-1185">Reference proteome</keyword>
<dbReference type="Gene3D" id="1.10.10.10">
    <property type="entry name" value="Winged helix-like DNA-binding domain superfamily/Winged helix DNA-binding domain"/>
    <property type="match status" value="1"/>
</dbReference>
<organism evidence="4 5">
    <name type="scientific">Pantoea osteomyelitidis</name>
    <dbReference type="NCBI Taxonomy" id="3230026"/>
    <lineage>
        <taxon>Bacteria</taxon>
        <taxon>Pseudomonadati</taxon>
        <taxon>Pseudomonadota</taxon>
        <taxon>Gammaproteobacteria</taxon>
        <taxon>Enterobacterales</taxon>
        <taxon>Erwiniaceae</taxon>
        <taxon>Pantoea</taxon>
    </lineage>
</organism>
<dbReference type="InterPro" id="IPR005561">
    <property type="entry name" value="ANTAR"/>
</dbReference>
<dbReference type="InterPro" id="IPR010910">
    <property type="entry name" value="Nitrate/nitrite_sensing_bac"/>
</dbReference>
<dbReference type="Pfam" id="PF03861">
    <property type="entry name" value="ANTAR"/>
    <property type="match status" value="1"/>
</dbReference>
<dbReference type="EMBL" id="JBGFSN010000004">
    <property type="protein sequence ID" value="MFH8134325.1"/>
    <property type="molecule type" value="Genomic_DNA"/>
</dbReference>
<dbReference type="Pfam" id="PF08376">
    <property type="entry name" value="NIT"/>
    <property type="match status" value="1"/>
</dbReference>
<feature type="coiled-coil region" evidence="1">
    <location>
        <begin position="326"/>
        <end position="353"/>
    </location>
</feature>
<evidence type="ECO:0000256" key="1">
    <source>
        <dbReference type="SAM" id="Coils"/>
    </source>
</evidence>